<keyword evidence="1" id="KW-0472">Membrane</keyword>
<dbReference type="PANTHER" id="PTHR40031">
    <property type="entry name" value="HYPOTHETICAL MEMBRANE SPANNING PROTEIN"/>
    <property type="match status" value="1"/>
</dbReference>
<sequence length="361" mass="38774">MDSLTQAVLGATISVAVAGPKIGARKAALAGAVFGTLPDLDVLYKHGDPVSNFVLHRGWSHSLLVHAALTPLIGEALMRLFRGLRDRRMAAYATVFLCLTTHALLDAMTIYGTRLLWPLTDTPFGVGSVFIIDPLYTLPLLGAAIWALTAGGWSERLKRVTAGALVLSTLYLGWSLAAQRIADGKAREALAAAGLDAEQVLATPMPFNTLLWRTIAVDGAVYYNIYQPVFGDAASARIHAHPRLAPESPCLDTLPHAATVAAFSKGYYRTLRDEDGLRIADLRMGVTPSFVFDFRVAAPEGEVWKEILPERIRAPRSAEGDVAWLLSAMFGDTAVRPAEAASLFDAERKVLAALPDVPSCG</sequence>
<keyword evidence="1" id="KW-0812">Transmembrane</keyword>
<feature type="transmembrane region" description="Helical" evidence="1">
    <location>
        <begin position="90"/>
        <end position="112"/>
    </location>
</feature>
<name>A0A9J7AK08_9PROT</name>
<dbReference type="RefSeq" id="WP_257766511.1">
    <property type="nucleotide sequence ID" value="NZ_CP102480.1"/>
</dbReference>
<dbReference type="Pfam" id="PF04307">
    <property type="entry name" value="YdjM"/>
    <property type="match status" value="1"/>
</dbReference>
<organism evidence="2 3">
    <name type="scientific">Nisaea acidiphila</name>
    <dbReference type="NCBI Taxonomy" id="1862145"/>
    <lineage>
        <taxon>Bacteria</taxon>
        <taxon>Pseudomonadati</taxon>
        <taxon>Pseudomonadota</taxon>
        <taxon>Alphaproteobacteria</taxon>
        <taxon>Rhodospirillales</taxon>
        <taxon>Thalassobaculaceae</taxon>
        <taxon>Nisaea</taxon>
    </lineage>
</organism>
<keyword evidence="2" id="KW-0378">Hydrolase</keyword>
<dbReference type="PANTHER" id="PTHR40031:SF1">
    <property type="entry name" value="MEMBRANE-BOUND METAL-DEPENDENT HYDROLASE"/>
    <property type="match status" value="1"/>
</dbReference>
<feature type="transmembrane region" description="Helical" evidence="1">
    <location>
        <begin position="160"/>
        <end position="177"/>
    </location>
</feature>
<protein>
    <submittedName>
        <fullName evidence="2">Metal-dependent hydrolase</fullName>
    </submittedName>
</protein>
<proteinExistence type="predicted"/>
<accession>A0A9J7AK08</accession>
<evidence type="ECO:0000256" key="1">
    <source>
        <dbReference type="SAM" id="Phobius"/>
    </source>
</evidence>
<dbReference type="EMBL" id="CP102480">
    <property type="protein sequence ID" value="UUX48003.1"/>
    <property type="molecule type" value="Genomic_DNA"/>
</dbReference>
<dbReference type="GO" id="GO:0016787">
    <property type="term" value="F:hydrolase activity"/>
    <property type="evidence" value="ECO:0007669"/>
    <property type="project" value="UniProtKB-KW"/>
</dbReference>
<feature type="transmembrane region" description="Helical" evidence="1">
    <location>
        <begin position="124"/>
        <end position="148"/>
    </location>
</feature>
<dbReference type="InterPro" id="IPR007404">
    <property type="entry name" value="YdjM-like"/>
</dbReference>
<dbReference type="InterPro" id="IPR053170">
    <property type="entry name" value="Transcription_regulator"/>
</dbReference>
<keyword evidence="3" id="KW-1185">Reference proteome</keyword>
<evidence type="ECO:0000313" key="2">
    <source>
        <dbReference type="EMBL" id="UUX48003.1"/>
    </source>
</evidence>
<dbReference type="Proteomes" id="UP001060336">
    <property type="component" value="Chromosome"/>
</dbReference>
<dbReference type="AlphaFoldDB" id="A0A9J7AK08"/>
<reference evidence="2" key="1">
    <citation type="submission" date="2022-08" db="EMBL/GenBank/DDBJ databases">
        <title>Nisaea acidiphila sp. nov., isolated from a marine algal debris and emended description of the genus Nisaea Urios et al. 2008.</title>
        <authorList>
            <person name="Kwon K."/>
        </authorList>
    </citation>
    <scope>NUCLEOTIDE SEQUENCE</scope>
    <source>
        <strain evidence="2">MEBiC11861</strain>
    </source>
</reference>
<evidence type="ECO:0000313" key="3">
    <source>
        <dbReference type="Proteomes" id="UP001060336"/>
    </source>
</evidence>
<dbReference type="KEGG" id="naci:NUH88_11295"/>
<keyword evidence="1" id="KW-1133">Transmembrane helix</keyword>
<gene>
    <name evidence="2" type="ORF">NUH88_11295</name>
</gene>